<dbReference type="Pfam" id="PF03279">
    <property type="entry name" value="Lip_A_acyltrans"/>
    <property type="match status" value="1"/>
</dbReference>
<dbReference type="CDD" id="cd07984">
    <property type="entry name" value="LPLAT_LABLAT-like"/>
    <property type="match status" value="1"/>
</dbReference>
<dbReference type="OrthoDB" id="9801955at2"/>
<dbReference type="GO" id="GO:0016746">
    <property type="term" value="F:acyltransferase activity"/>
    <property type="evidence" value="ECO:0007669"/>
    <property type="project" value="UniProtKB-KW"/>
</dbReference>
<dbReference type="AlphaFoldDB" id="A0A1Y5SPW0"/>
<evidence type="ECO:0000313" key="7">
    <source>
        <dbReference type="EMBL" id="SLN45428.1"/>
    </source>
</evidence>
<dbReference type="InterPro" id="IPR004960">
    <property type="entry name" value="LipA_acyltrans"/>
</dbReference>
<dbReference type="Proteomes" id="UP000193862">
    <property type="component" value="Unassembled WGS sequence"/>
</dbReference>
<dbReference type="EMBL" id="FWFS01000006">
    <property type="protein sequence ID" value="SLN45428.1"/>
    <property type="molecule type" value="Genomic_DNA"/>
</dbReference>
<keyword evidence="3" id="KW-0997">Cell inner membrane</keyword>
<dbReference type="PANTHER" id="PTHR30606:SF10">
    <property type="entry name" value="PHOSPHATIDYLINOSITOL MANNOSIDE ACYLTRANSFERASE"/>
    <property type="match status" value="1"/>
</dbReference>
<protein>
    <submittedName>
        <fullName evidence="7">Lipid A biosynthesis lauroyl acyltransferase</fullName>
        <ecNumber evidence="7">2.3.1.-</ecNumber>
    </submittedName>
</protein>
<evidence type="ECO:0000256" key="5">
    <source>
        <dbReference type="ARBA" id="ARBA00023136"/>
    </source>
</evidence>
<keyword evidence="8" id="KW-1185">Reference proteome</keyword>
<evidence type="ECO:0000256" key="4">
    <source>
        <dbReference type="ARBA" id="ARBA00022679"/>
    </source>
</evidence>
<proteinExistence type="predicted"/>
<gene>
    <name evidence="7" type="primary">htrB</name>
    <name evidence="7" type="ORF">AQS8620_01853</name>
</gene>
<organism evidence="7 8">
    <name type="scientific">Aquimixticola soesokkakensis</name>
    <dbReference type="NCBI Taxonomy" id="1519096"/>
    <lineage>
        <taxon>Bacteria</taxon>
        <taxon>Pseudomonadati</taxon>
        <taxon>Pseudomonadota</taxon>
        <taxon>Alphaproteobacteria</taxon>
        <taxon>Rhodobacterales</taxon>
        <taxon>Paracoccaceae</taxon>
        <taxon>Aquimixticola</taxon>
    </lineage>
</organism>
<sequence>MTDSRPAPKAQKPTRSATRDALLDRAIRGVLWAALRLPYRHRVPAMGWVMAHLVSPLAGYRARIRDNLAYVLPELPATQARALMRKVPDNVGRTLIEIYSGPEFINRIKDIPLKGEGAQALQEAYAAQRPVVLVTGHFGNYDVARGALVARGYPVGGIYNPMKNAAFNTHYVRAIETIGTPLFARGRRGMGGMLKHLKGGGMIGIVVDQYVNKGALLRYFDKPARTALSAAELALKFDALLIPIYGIRQANGLDFDIRVEAPIPASDAQTMTQALNDSLEALTRRHMDQWFWIHRRWKPDREARRAAKLAPPKSEPAPD</sequence>
<dbReference type="PANTHER" id="PTHR30606">
    <property type="entry name" value="LIPID A BIOSYNTHESIS LAUROYL ACYLTRANSFERASE"/>
    <property type="match status" value="1"/>
</dbReference>
<keyword evidence="6 7" id="KW-0012">Acyltransferase</keyword>
<dbReference type="GO" id="GO:0005886">
    <property type="term" value="C:plasma membrane"/>
    <property type="evidence" value="ECO:0007669"/>
    <property type="project" value="UniProtKB-SubCell"/>
</dbReference>
<dbReference type="EC" id="2.3.1.-" evidence="7"/>
<keyword evidence="4 7" id="KW-0808">Transferase</keyword>
<evidence type="ECO:0000313" key="8">
    <source>
        <dbReference type="Proteomes" id="UP000193862"/>
    </source>
</evidence>
<keyword evidence="2" id="KW-1003">Cell membrane</keyword>
<accession>A0A1Y5SPW0</accession>
<evidence type="ECO:0000256" key="1">
    <source>
        <dbReference type="ARBA" id="ARBA00004533"/>
    </source>
</evidence>
<dbReference type="GO" id="GO:0009247">
    <property type="term" value="P:glycolipid biosynthetic process"/>
    <property type="evidence" value="ECO:0007669"/>
    <property type="project" value="UniProtKB-ARBA"/>
</dbReference>
<dbReference type="PIRSF" id="PIRSF026649">
    <property type="entry name" value="MsbB"/>
    <property type="match status" value="1"/>
</dbReference>
<keyword evidence="5" id="KW-0472">Membrane</keyword>
<dbReference type="RefSeq" id="WP_085836548.1">
    <property type="nucleotide sequence ID" value="NZ_FWFS01000006.1"/>
</dbReference>
<name>A0A1Y5SPW0_9RHOB</name>
<evidence type="ECO:0000256" key="2">
    <source>
        <dbReference type="ARBA" id="ARBA00022475"/>
    </source>
</evidence>
<evidence type="ECO:0000256" key="6">
    <source>
        <dbReference type="ARBA" id="ARBA00023315"/>
    </source>
</evidence>
<reference evidence="7 8" key="1">
    <citation type="submission" date="2017-03" db="EMBL/GenBank/DDBJ databases">
        <authorList>
            <person name="Afonso C.L."/>
            <person name="Miller P.J."/>
            <person name="Scott M.A."/>
            <person name="Spackman E."/>
            <person name="Goraichik I."/>
            <person name="Dimitrov K.M."/>
            <person name="Suarez D.L."/>
            <person name="Swayne D.E."/>
        </authorList>
    </citation>
    <scope>NUCLEOTIDE SEQUENCE [LARGE SCALE GENOMIC DNA]</scope>
    <source>
        <strain evidence="7 8">CECT 8620</strain>
    </source>
</reference>
<evidence type="ECO:0000256" key="3">
    <source>
        <dbReference type="ARBA" id="ARBA00022519"/>
    </source>
</evidence>
<comment type="subcellular location">
    <subcellularLocation>
        <location evidence="1">Cell inner membrane</location>
    </subcellularLocation>
</comment>